<evidence type="ECO:0000256" key="1">
    <source>
        <dbReference type="SAM" id="MobiDB-lite"/>
    </source>
</evidence>
<proteinExistence type="predicted"/>
<sequence length="167" mass="18653">MQSGQNILAKVCNLIEQSRLSSTRCLQFRITNTSRPRQLRWSEFKRFCDIFNMVLGKARMGRDPGRPVRDERRIVSCEIIASDHIGLAAARLLAKRYRGRSVSGFVLMIKSASVHEIDSWSSPSVAMSIGVALCSYPHYAAARTSPPNRDWGEDTTRSRPVTGLLAG</sequence>
<evidence type="ECO:0000313" key="2">
    <source>
        <dbReference type="EMBL" id="EFD43199.2"/>
    </source>
</evidence>
<reference evidence="3" key="1">
    <citation type="submission" date="2009-03" db="EMBL/GenBank/DDBJ databases">
        <title>The Genome Sequence of Mycobacterium africanum strain K85 (originally listed here as Mycobacterium tuberculosis).</title>
        <authorList>
            <consortium name="The Broad Institute Genome Sequencing Platform"/>
            <person name="Small P."/>
            <person name="Gagneaux S."/>
            <person name="Hopewell P."/>
            <person name="Young S.K."/>
            <person name="Kodira C.D."/>
            <person name="Zeng Q."/>
            <person name="Koehrsen M."/>
            <person name="Alvarado L."/>
            <person name="Berlin A."/>
            <person name="Borenstein D."/>
            <person name="Chen Z."/>
            <person name="Engels R."/>
            <person name="Freedman E."/>
            <person name="Gellesch M."/>
            <person name="Goldberg J."/>
            <person name="Griggs A."/>
            <person name="Gujja S."/>
            <person name="Heiman D."/>
            <person name="Hepburn T."/>
            <person name="Howarth C."/>
            <person name="Jen D."/>
            <person name="Larson L."/>
            <person name="Lewis B."/>
            <person name="Mehta T."/>
            <person name="Park D."/>
            <person name="Pearson M."/>
            <person name="Roberts A."/>
            <person name="Saif S."/>
            <person name="Shea T."/>
            <person name="Shenoy N."/>
            <person name="Sisk P."/>
            <person name="Stolte C."/>
            <person name="Sykes S."/>
            <person name="Walk T."/>
            <person name="White J."/>
            <person name="Yandava C."/>
            <person name="Nusbaum C."/>
            <person name="Galagan J."/>
            <person name="Birren B."/>
        </authorList>
    </citation>
    <scope>NUCLEOTIDE SEQUENCE [LARGE SCALE GENOMIC DNA]</scope>
    <source>
        <strain evidence="3">K85</strain>
    </source>
</reference>
<dbReference type="AlphaFoldDB" id="A0A9P2H7U6"/>
<protein>
    <submittedName>
        <fullName evidence="2">Uncharacterized protein</fullName>
    </submittedName>
</protein>
<dbReference type="Proteomes" id="UP000005088">
    <property type="component" value="Unassembled WGS sequence"/>
</dbReference>
<name>A0A9P2H7U6_MYCTX</name>
<feature type="region of interest" description="Disordered" evidence="1">
    <location>
        <begin position="145"/>
        <end position="167"/>
    </location>
</feature>
<dbReference type="EMBL" id="GG663503">
    <property type="protein sequence ID" value="EFD43199.2"/>
    <property type="molecule type" value="Genomic_DNA"/>
</dbReference>
<organism evidence="2 3">
    <name type="scientific">Mycobacterium tuberculosis variant africanum K85</name>
    <dbReference type="NCBI Taxonomy" id="611304"/>
    <lineage>
        <taxon>Bacteria</taxon>
        <taxon>Bacillati</taxon>
        <taxon>Actinomycetota</taxon>
        <taxon>Actinomycetes</taxon>
        <taxon>Mycobacteriales</taxon>
        <taxon>Mycobacteriaceae</taxon>
        <taxon>Mycobacterium</taxon>
        <taxon>Mycobacterium tuberculosis complex</taxon>
    </lineage>
</organism>
<evidence type="ECO:0000313" key="3">
    <source>
        <dbReference type="Proteomes" id="UP000005088"/>
    </source>
</evidence>
<accession>A0A9P2H7U6</accession>
<gene>
    <name evidence="2" type="ORF">TBOG_02035</name>
</gene>